<dbReference type="InterPro" id="IPR024810">
    <property type="entry name" value="MAB21L/cGLR"/>
</dbReference>
<dbReference type="Pfam" id="PF03281">
    <property type="entry name" value="Mab-21"/>
    <property type="match status" value="1"/>
</dbReference>
<comment type="similarity">
    <text evidence="1">Belongs to the mab-21 family.</text>
</comment>
<reference evidence="4" key="1">
    <citation type="submission" date="2018-11" db="EMBL/GenBank/DDBJ databases">
        <authorList>
            <person name="Alioto T."/>
            <person name="Alioto T."/>
        </authorList>
    </citation>
    <scope>NUCLEOTIDE SEQUENCE</scope>
</reference>
<dbReference type="Proteomes" id="UP000596742">
    <property type="component" value="Unassembled WGS sequence"/>
</dbReference>
<dbReference type="SUPFAM" id="SSF48452">
    <property type="entry name" value="TPR-like"/>
    <property type="match status" value="1"/>
</dbReference>
<sequence length="767" mass="89013">MDTNCRNQENDDHYNMYGIRKINYWDKYGVRPFPYRGKRRFTPSINQSSDGGIIISNDVFGLTIRQFEQTFKDCLEKRKKQEQWILNLRYPDKSSNAYLIYLQNCTDSRKDNSSWPDNIFKDKYVYEHAINTVGSEIDIRTRQRLLSIHDTIDNVGSPDITQILSGSLAEGLDLPGSDVDIMTIMEPFDVHRTIKNIKHPIQNYTLVMETDTDHPGFTRLRRVMQGYEESDFIPNEYSKRAREGSYLSVKDFSNVTKEEYRLTKIQTYSHGPCLSDKDQYVDIAFSLRSKCLPYQAIPWSFRHRNQWPPNNVIDNIINNGCLLVPIGPRTVSDNLFLWRLSFSEAEKHLVHSFNFTQLLCYGLLKLTLKRIINEIDDIKDLLCSYFLKTALFWVSEEVDIDTFQLPNLFVCLCLCLDKITSWVKKCYCPNYFIPEHNMFLGKITLDDNELLLQVLDSISTGGLDELISNLFPSKSENCCLLSTGCDISFIRLDFLFYRICVLVTEKDISSCYRVLSITESLIRSESCTFIIDACKYYHAKISQYVAQLLPIPTTNRETYTIYKLFHSHLQDGIKADAVSGWLLYASFYYMTGQYRVTLSLIDYVLSRITPAMMNLGCQNYDEGDINRYRHHVHNSVNLIAKTKIATVGCVTYMKQSPIIPFELQLEVENDKIIIPHFVLSHCLRCLCYHHLGDTFNRQQALCDLFRTVKNNVLIKEDELSDSVTILGVCYEISGDKDKAYQSYQKALHNDYKVCQSAEKRKLTLFVD</sequence>
<accession>A0A8B6FD13</accession>
<dbReference type="AlphaFoldDB" id="A0A8B6FD13"/>
<evidence type="ECO:0000256" key="1">
    <source>
        <dbReference type="ARBA" id="ARBA00008307"/>
    </source>
</evidence>
<dbReference type="Gene3D" id="1.10.1410.40">
    <property type="match status" value="1"/>
</dbReference>
<dbReference type="OrthoDB" id="5950246at2759"/>
<protein>
    <recommendedName>
        <fullName evidence="6">Mab-21-like HhH/H2TH-like domain-containing protein</fullName>
    </recommendedName>
</protein>
<keyword evidence="5" id="KW-1185">Reference proteome</keyword>
<evidence type="ECO:0000259" key="2">
    <source>
        <dbReference type="Pfam" id="PF03281"/>
    </source>
</evidence>
<evidence type="ECO:0000259" key="3">
    <source>
        <dbReference type="Pfam" id="PF20266"/>
    </source>
</evidence>
<dbReference type="InterPro" id="IPR046903">
    <property type="entry name" value="Mab-21-like_nuc_Trfase"/>
</dbReference>
<gene>
    <name evidence="4" type="ORF">MGAL_10B016154</name>
</gene>
<evidence type="ECO:0008006" key="6">
    <source>
        <dbReference type="Google" id="ProtNLM"/>
    </source>
</evidence>
<evidence type="ECO:0000313" key="5">
    <source>
        <dbReference type="Proteomes" id="UP000596742"/>
    </source>
</evidence>
<organism evidence="4 5">
    <name type="scientific">Mytilus galloprovincialis</name>
    <name type="common">Mediterranean mussel</name>
    <dbReference type="NCBI Taxonomy" id="29158"/>
    <lineage>
        <taxon>Eukaryota</taxon>
        <taxon>Metazoa</taxon>
        <taxon>Spiralia</taxon>
        <taxon>Lophotrochozoa</taxon>
        <taxon>Mollusca</taxon>
        <taxon>Bivalvia</taxon>
        <taxon>Autobranchia</taxon>
        <taxon>Pteriomorphia</taxon>
        <taxon>Mytilida</taxon>
        <taxon>Mytiloidea</taxon>
        <taxon>Mytilidae</taxon>
        <taxon>Mytilinae</taxon>
        <taxon>Mytilus</taxon>
    </lineage>
</organism>
<comment type="caution">
    <text evidence="4">The sequence shown here is derived from an EMBL/GenBank/DDBJ whole genome shotgun (WGS) entry which is preliminary data.</text>
</comment>
<dbReference type="InterPro" id="IPR046906">
    <property type="entry name" value="Mab-21_HhH/H2TH-like"/>
</dbReference>
<evidence type="ECO:0000313" key="4">
    <source>
        <dbReference type="EMBL" id="VDI47544.1"/>
    </source>
</evidence>
<dbReference type="InterPro" id="IPR011990">
    <property type="entry name" value="TPR-like_helical_dom_sf"/>
</dbReference>
<feature type="domain" description="Mab-21-like nucleotidyltransferase" evidence="2">
    <location>
        <begin position="276"/>
        <end position="351"/>
    </location>
</feature>
<name>A0A8B6FD13_MYTGA</name>
<dbReference type="PANTHER" id="PTHR10656">
    <property type="entry name" value="CELL FATE DETERMINING PROTEIN MAB21-RELATED"/>
    <property type="match status" value="1"/>
</dbReference>
<dbReference type="PANTHER" id="PTHR10656:SF69">
    <property type="entry name" value="MAB-21-LIKE HHH_H2TH-LIKE DOMAIN-CONTAINING PROTEIN"/>
    <property type="match status" value="1"/>
</dbReference>
<dbReference type="SMART" id="SM01265">
    <property type="entry name" value="Mab-21"/>
    <property type="match status" value="1"/>
</dbReference>
<dbReference type="Pfam" id="PF20266">
    <property type="entry name" value="Mab-21_C"/>
    <property type="match status" value="1"/>
</dbReference>
<dbReference type="EMBL" id="UYJE01006620">
    <property type="protein sequence ID" value="VDI47544.1"/>
    <property type="molecule type" value="Genomic_DNA"/>
</dbReference>
<proteinExistence type="inferred from homology"/>
<feature type="domain" description="Mab-21-like HhH/H2TH-like" evidence="3">
    <location>
        <begin position="373"/>
        <end position="445"/>
    </location>
</feature>